<feature type="disulfide bond" evidence="4">
    <location>
        <begin position="45"/>
        <end position="62"/>
    </location>
</feature>
<dbReference type="SUPFAM" id="SSF100895">
    <property type="entry name" value="Kazal-type serine protease inhibitors"/>
    <property type="match status" value="1"/>
</dbReference>
<evidence type="ECO:0000259" key="7">
    <source>
        <dbReference type="PROSITE" id="PS51465"/>
    </source>
</evidence>
<keyword evidence="2 4" id="KW-1015">Disulfide bond</keyword>
<dbReference type="InterPro" id="IPR002350">
    <property type="entry name" value="Kazal_dom"/>
</dbReference>
<dbReference type="GO" id="GO:0005615">
    <property type="term" value="C:extracellular space"/>
    <property type="evidence" value="ECO:0007669"/>
    <property type="project" value="TreeGrafter"/>
</dbReference>
<dbReference type="FunFam" id="3.30.60.30:FF:000024">
    <property type="entry name" value="Transmembrane agrin"/>
    <property type="match status" value="1"/>
</dbReference>
<feature type="domain" description="Kazal-like" evidence="7">
    <location>
        <begin position="56"/>
        <end position="115"/>
    </location>
</feature>
<gene>
    <name evidence="8" type="ORF">J437_LFUL003093</name>
</gene>
<feature type="domain" description="EGF-like" evidence="6">
    <location>
        <begin position="36"/>
        <end position="69"/>
    </location>
</feature>
<dbReference type="SMART" id="SM00280">
    <property type="entry name" value="KAZAL"/>
    <property type="match status" value="1"/>
</dbReference>
<dbReference type="Proteomes" id="UP000792457">
    <property type="component" value="Unassembled WGS sequence"/>
</dbReference>
<evidence type="ECO:0000259" key="6">
    <source>
        <dbReference type="PROSITE" id="PS50026"/>
    </source>
</evidence>
<dbReference type="PROSITE" id="PS51465">
    <property type="entry name" value="KAZAL_2"/>
    <property type="match status" value="1"/>
</dbReference>
<dbReference type="Pfam" id="PF07648">
    <property type="entry name" value="Kazal_2"/>
    <property type="match status" value="1"/>
</dbReference>
<dbReference type="AlphaFoldDB" id="A0A8K0JY21"/>
<evidence type="ECO:0000256" key="2">
    <source>
        <dbReference type="ARBA" id="ARBA00023157"/>
    </source>
</evidence>
<protein>
    <submittedName>
        <fullName evidence="8">Uncharacterized protein</fullName>
    </submittedName>
</protein>
<dbReference type="CDD" id="cd00104">
    <property type="entry name" value="KAZAL_FS"/>
    <property type="match status" value="1"/>
</dbReference>
<dbReference type="EMBL" id="KZ308201">
    <property type="protein sequence ID" value="KAG8224574.1"/>
    <property type="molecule type" value="Genomic_DNA"/>
</dbReference>
<feature type="signal peptide" evidence="5">
    <location>
        <begin position="1"/>
        <end position="27"/>
    </location>
</feature>
<proteinExistence type="predicted"/>
<reference evidence="8" key="1">
    <citation type="submission" date="2013-04" db="EMBL/GenBank/DDBJ databases">
        <authorList>
            <person name="Qu J."/>
            <person name="Murali S.C."/>
            <person name="Bandaranaike D."/>
            <person name="Bellair M."/>
            <person name="Blankenburg K."/>
            <person name="Chao H."/>
            <person name="Dinh H."/>
            <person name="Doddapaneni H."/>
            <person name="Downs B."/>
            <person name="Dugan-Rocha S."/>
            <person name="Elkadiri S."/>
            <person name="Gnanaolivu R.D."/>
            <person name="Hernandez B."/>
            <person name="Javaid M."/>
            <person name="Jayaseelan J.C."/>
            <person name="Lee S."/>
            <person name="Li M."/>
            <person name="Ming W."/>
            <person name="Munidasa M."/>
            <person name="Muniz J."/>
            <person name="Nguyen L."/>
            <person name="Ongeri F."/>
            <person name="Osuji N."/>
            <person name="Pu L.-L."/>
            <person name="Puazo M."/>
            <person name="Qu C."/>
            <person name="Quiroz J."/>
            <person name="Raj R."/>
            <person name="Weissenberger G."/>
            <person name="Xin Y."/>
            <person name="Zou X."/>
            <person name="Han Y."/>
            <person name="Richards S."/>
            <person name="Worley K."/>
            <person name="Muzny D."/>
            <person name="Gibbs R."/>
        </authorList>
    </citation>
    <scope>NUCLEOTIDE SEQUENCE</scope>
    <source>
        <strain evidence="8">Sampled in the wild</strain>
    </source>
</reference>
<dbReference type="PANTHER" id="PTHR13866:SF14">
    <property type="entry name" value="BM-40"/>
    <property type="match status" value="1"/>
</dbReference>
<reference evidence="8" key="2">
    <citation type="submission" date="2017-10" db="EMBL/GenBank/DDBJ databases">
        <title>Ladona fulva Genome sequencing and assembly.</title>
        <authorList>
            <person name="Murali S."/>
            <person name="Richards S."/>
            <person name="Bandaranaike D."/>
            <person name="Bellair M."/>
            <person name="Blankenburg K."/>
            <person name="Chao H."/>
            <person name="Dinh H."/>
            <person name="Doddapaneni H."/>
            <person name="Dugan-Rocha S."/>
            <person name="Elkadiri S."/>
            <person name="Gnanaolivu R."/>
            <person name="Hernandez B."/>
            <person name="Skinner E."/>
            <person name="Javaid M."/>
            <person name="Lee S."/>
            <person name="Li M."/>
            <person name="Ming W."/>
            <person name="Munidasa M."/>
            <person name="Muniz J."/>
            <person name="Nguyen L."/>
            <person name="Hughes D."/>
            <person name="Osuji N."/>
            <person name="Pu L.-L."/>
            <person name="Puazo M."/>
            <person name="Qu C."/>
            <person name="Quiroz J."/>
            <person name="Raj R."/>
            <person name="Weissenberger G."/>
            <person name="Xin Y."/>
            <person name="Zou X."/>
            <person name="Han Y."/>
            <person name="Worley K."/>
            <person name="Muzny D."/>
            <person name="Gibbs R."/>
        </authorList>
    </citation>
    <scope>NUCLEOTIDE SEQUENCE</scope>
    <source>
        <strain evidence="8">Sampled in the wild</strain>
    </source>
</reference>
<comment type="caution">
    <text evidence="8">The sequence shown here is derived from an EMBL/GenBank/DDBJ whole genome shotgun (WGS) entry which is preliminary data.</text>
</comment>
<dbReference type="OrthoDB" id="88467at2759"/>
<evidence type="ECO:0000313" key="9">
    <source>
        <dbReference type="Proteomes" id="UP000792457"/>
    </source>
</evidence>
<evidence type="ECO:0000256" key="5">
    <source>
        <dbReference type="SAM" id="SignalP"/>
    </source>
</evidence>
<organism evidence="8 9">
    <name type="scientific">Ladona fulva</name>
    <name type="common">Scarce chaser dragonfly</name>
    <name type="synonym">Libellula fulva</name>
    <dbReference type="NCBI Taxonomy" id="123851"/>
    <lineage>
        <taxon>Eukaryota</taxon>
        <taxon>Metazoa</taxon>
        <taxon>Ecdysozoa</taxon>
        <taxon>Arthropoda</taxon>
        <taxon>Hexapoda</taxon>
        <taxon>Insecta</taxon>
        <taxon>Pterygota</taxon>
        <taxon>Palaeoptera</taxon>
        <taxon>Odonata</taxon>
        <taxon>Epiprocta</taxon>
        <taxon>Anisoptera</taxon>
        <taxon>Libelluloidea</taxon>
        <taxon>Libellulidae</taxon>
        <taxon>Ladona</taxon>
    </lineage>
</organism>
<feature type="chain" id="PRO_5035420663" evidence="5">
    <location>
        <begin position="28"/>
        <end position="183"/>
    </location>
</feature>
<evidence type="ECO:0000256" key="1">
    <source>
        <dbReference type="ARBA" id="ARBA00022729"/>
    </source>
</evidence>
<accession>A0A8K0JY21</accession>
<dbReference type="PANTHER" id="PTHR13866">
    <property type="entry name" value="SPARC OSTEONECTIN"/>
    <property type="match status" value="1"/>
</dbReference>
<keyword evidence="3" id="KW-0325">Glycoprotein</keyword>
<dbReference type="GO" id="GO:0005518">
    <property type="term" value="F:collagen binding"/>
    <property type="evidence" value="ECO:0007669"/>
    <property type="project" value="TreeGrafter"/>
</dbReference>
<dbReference type="Gene3D" id="3.30.60.30">
    <property type="match status" value="1"/>
</dbReference>
<keyword evidence="4" id="KW-0245">EGF-like domain</keyword>
<keyword evidence="1 5" id="KW-0732">Signal</keyword>
<evidence type="ECO:0000313" key="8">
    <source>
        <dbReference type="EMBL" id="KAG8224574.1"/>
    </source>
</evidence>
<name>A0A8K0JY21_LADFU</name>
<comment type="caution">
    <text evidence="4">Lacks conserved residue(s) required for the propagation of feature annotation.</text>
</comment>
<keyword evidence="9" id="KW-1185">Reference proteome</keyword>
<dbReference type="GO" id="GO:0050840">
    <property type="term" value="F:extracellular matrix binding"/>
    <property type="evidence" value="ECO:0007669"/>
    <property type="project" value="TreeGrafter"/>
</dbReference>
<dbReference type="InterPro" id="IPR000742">
    <property type="entry name" value="EGF"/>
</dbReference>
<sequence>MSERSLYLTTAFFTFFLLSLVSRNSRGCYVFPPGSGGDPCISKSCPPGARCVPSPDGRTATCECPERCPVYGDHVGAGPICGDDAKDYPSLCHLRKAACSAGVNIALKFHGKCGEYSYTSSERSSRDASFRRSRFPTSHIDTFMASLTLEKEALFGIINPLSGKWLRRCVDKEYPKELDGQKL</sequence>
<dbReference type="PROSITE" id="PS50026">
    <property type="entry name" value="EGF_3"/>
    <property type="match status" value="1"/>
</dbReference>
<dbReference type="InterPro" id="IPR036058">
    <property type="entry name" value="Kazal_dom_sf"/>
</dbReference>
<evidence type="ECO:0000256" key="4">
    <source>
        <dbReference type="PROSITE-ProRule" id="PRU00076"/>
    </source>
</evidence>
<dbReference type="GO" id="GO:0005509">
    <property type="term" value="F:calcium ion binding"/>
    <property type="evidence" value="ECO:0007669"/>
    <property type="project" value="TreeGrafter"/>
</dbReference>
<evidence type="ECO:0000256" key="3">
    <source>
        <dbReference type="ARBA" id="ARBA00023180"/>
    </source>
</evidence>